<dbReference type="RefSeq" id="XP_020079161.1">
    <property type="nucleotide sequence ID" value="XM_020220563.1"/>
</dbReference>
<name>A0A1E4RS22_9ASCO</name>
<protein>
    <submittedName>
        <fullName evidence="1">Uncharacterized protein</fullName>
    </submittedName>
</protein>
<evidence type="ECO:0000313" key="2">
    <source>
        <dbReference type="Proteomes" id="UP000095085"/>
    </source>
</evidence>
<organism evidence="1 2">
    <name type="scientific">Hyphopichia burtonii NRRL Y-1933</name>
    <dbReference type="NCBI Taxonomy" id="984485"/>
    <lineage>
        <taxon>Eukaryota</taxon>
        <taxon>Fungi</taxon>
        <taxon>Dikarya</taxon>
        <taxon>Ascomycota</taxon>
        <taxon>Saccharomycotina</taxon>
        <taxon>Pichiomycetes</taxon>
        <taxon>Debaryomycetaceae</taxon>
        <taxon>Hyphopichia</taxon>
    </lineage>
</organism>
<sequence>MEMTSCPSPPNNYRYCYAKLTEWFTQHGCQANQTWVFFGVKLLFMVRPFLSQPVLFLQFSVGENIFLHLIK</sequence>
<proteinExistence type="predicted"/>
<dbReference type="Proteomes" id="UP000095085">
    <property type="component" value="Unassembled WGS sequence"/>
</dbReference>
<dbReference type="GeneID" id="30995113"/>
<keyword evidence="2" id="KW-1185">Reference proteome</keyword>
<evidence type="ECO:0000313" key="1">
    <source>
        <dbReference type="EMBL" id="ODV70094.1"/>
    </source>
</evidence>
<gene>
    <name evidence="1" type="ORF">HYPBUDRAFT_151566</name>
</gene>
<reference evidence="2" key="1">
    <citation type="submission" date="2016-05" db="EMBL/GenBank/DDBJ databases">
        <title>Comparative genomics of biotechnologically important yeasts.</title>
        <authorList>
            <consortium name="DOE Joint Genome Institute"/>
            <person name="Riley R."/>
            <person name="Haridas S."/>
            <person name="Wolfe K.H."/>
            <person name="Lopes M.R."/>
            <person name="Hittinger C.T."/>
            <person name="Goker M."/>
            <person name="Salamov A."/>
            <person name="Wisecaver J."/>
            <person name="Long T.M."/>
            <person name="Aerts A.L."/>
            <person name="Barry K."/>
            <person name="Choi C."/>
            <person name="Clum A."/>
            <person name="Coughlan A.Y."/>
            <person name="Deshpande S."/>
            <person name="Douglass A.P."/>
            <person name="Hanson S.J."/>
            <person name="Klenk H.-P."/>
            <person name="Labutti K."/>
            <person name="Lapidus A."/>
            <person name="Lindquist E."/>
            <person name="Lipzen A."/>
            <person name="Meier-Kolthoff J.P."/>
            <person name="Ohm R.A."/>
            <person name="Otillar R.P."/>
            <person name="Pangilinan J."/>
            <person name="Peng Y."/>
            <person name="Rokas A."/>
            <person name="Rosa C.A."/>
            <person name="Scheuner C."/>
            <person name="Sibirny A.A."/>
            <person name="Slot J.C."/>
            <person name="Stielow J.B."/>
            <person name="Sun H."/>
            <person name="Kurtzman C.P."/>
            <person name="Blackwell M."/>
            <person name="Grigoriev I.V."/>
            <person name="Jeffries T.W."/>
        </authorList>
    </citation>
    <scope>NUCLEOTIDE SEQUENCE [LARGE SCALE GENOMIC DNA]</scope>
    <source>
        <strain evidence="2">NRRL Y-1933</strain>
    </source>
</reference>
<dbReference type="EMBL" id="KV454538">
    <property type="protein sequence ID" value="ODV70094.1"/>
    <property type="molecule type" value="Genomic_DNA"/>
</dbReference>
<dbReference type="AlphaFoldDB" id="A0A1E4RS22"/>
<accession>A0A1E4RS22</accession>